<keyword evidence="7" id="KW-0997">Cell inner membrane</keyword>
<keyword evidence="10" id="KW-1185">Reference proteome</keyword>
<dbReference type="EMBL" id="JAVDWU010000002">
    <property type="protein sequence ID" value="MDR7149260.1"/>
    <property type="molecule type" value="Genomic_DNA"/>
</dbReference>
<feature type="transmembrane region" description="Helical" evidence="7">
    <location>
        <begin position="87"/>
        <end position="108"/>
    </location>
</feature>
<evidence type="ECO:0000313" key="10">
    <source>
        <dbReference type="Proteomes" id="UP001265700"/>
    </source>
</evidence>
<proteinExistence type="inferred from homology"/>
<evidence type="ECO:0000256" key="3">
    <source>
        <dbReference type="ARBA" id="ARBA00022475"/>
    </source>
</evidence>
<evidence type="ECO:0000259" key="8">
    <source>
        <dbReference type="Pfam" id="PF04290"/>
    </source>
</evidence>
<accession>A0ABU1WJ05</accession>
<comment type="subcellular location">
    <subcellularLocation>
        <location evidence="7">Cell inner membrane</location>
        <topology evidence="7">Multi-pass membrane protein</topology>
    </subcellularLocation>
    <subcellularLocation>
        <location evidence="1">Cell membrane</location>
        <topology evidence="1">Multi-pass membrane protein</topology>
    </subcellularLocation>
</comment>
<evidence type="ECO:0000256" key="4">
    <source>
        <dbReference type="ARBA" id="ARBA00022692"/>
    </source>
</evidence>
<evidence type="ECO:0000313" key="9">
    <source>
        <dbReference type="EMBL" id="MDR7149260.1"/>
    </source>
</evidence>
<feature type="transmembrane region" description="Helical" evidence="7">
    <location>
        <begin position="9"/>
        <end position="28"/>
    </location>
</feature>
<comment type="function">
    <text evidence="7">Part of the tripartite ATP-independent periplasmic (TRAP) transport system.</text>
</comment>
<name>A0ABU1WJ05_9BURK</name>
<evidence type="ECO:0000256" key="7">
    <source>
        <dbReference type="RuleBase" id="RU369079"/>
    </source>
</evidence>
<sequence>MQKTLDRLLYWSTGLMASMALFAIMWLTLIDVSGRKFLSNSVPGALEITEILMVIVIFGALPLVSWRNEHVTFDSFDAFIPDWLKNIQARLVDLLCGAVFAFLGYLMVTRGDRFQEYGDTTAYLLLPVAPVAYLMAALLFLTAATHFVRAFLKRPPGHGPAYIDGSVS</sequence>
<dbReference type="RefSeq" id="WP_310312945.1">
    <property type="nucleotide sequence ID" value="NZ_JAVDWU010000002.1"/>
</dbReference>
<keyword evidence="6 7" id="KW-0472">Membrane</keyword>
<feature type="domain" description="Tripartite ATP-independent periplasmic transporters DctQ component" evidence="8">
    <location>
        <begin position="24"/>
        <end position="150"/>
    </location>
</feature>
<evidence type="ECO:0000256" key="5">
    <source>
        <dbReference type="ARBA" id="ARBA00022989"/>
    </source>
</evidence>
<evidence type="ECO:0000256" key="6">
    <source>
        <dbReference type="ARBA" id="ARBA00023136"/>
    </source>
</evidence>
<keyword evidence="3" id="KW-1003">Cell membrane</keyword>
<dbReference type="Pfam" id="PF04290">
    <property type="entry name" value="DctQ"/>
    <property type="match status" value="1"/>
</dbReference>
<keyword evidence="2 7" id="KW-0813">Transport</keyword>
<organism evidence="9 10">
    <name type="scientific">Hydrogenophaga palleronii</name>
    <dbReference type="NCBI Taxonomy" id="65655"/>
    <lineage>
        <taxon>Bacteria</taxon>
        <taxon>Pseudomonadati</taxon>
        <taxon>Pseudomonadota</taxon>
        <taxon>Betaproteobacteria</taxon>
        <taxon>Burkholderiales</taxon>
        <taxon>Comamonadaceae</taxon>
        <taxon>Hydrogenophaga</taxon>
    </lineage>
</organism>
<comment type="similarity">
    <text evidence="7">Belongs to the TRAP transporter small permease family.</text>
</comment>
<feature type="transmembrane region" description="Helical" evidence="7">
    <location>
        <begin position="120"/>
        <end position="144"/>
    </location>
</feature>
<evidence type="ECO:0000256" key="1">
    <source>
        <dbReference type="ARBA" id="ARBA00004651"/>
    </source>
</evidence>
<evidence type="ECO:0000256" key="2">
    <source>
        <dbReference type="ARBA" id="ARBA00022448"/>
    </source>
</evidence>
<gene>
    <name evidence="9" type="ORF">J2W49_001209</name>
</gene>
<feature type="transmembrane region" description="Helical" evidence="7">
    <location>
        <begin position="48"/>
        <end position="66"/>
    </location>
</feature>
<keyword evidence="5 7" id="KW-1133">Transmembrane helix</keyword>
<dbReference type="Proteomes" id="UP001265700">
    <property type="component" value="Unassembled WGS sequence"/>
</dbReference>
<reference evidence="9 10" key="1">
    <citation type="submission" date="2023-07" db="EMBL/GenBank/DDBJ databases">
        <title>Sorghum-associated microbial communities from plants grown in Nebraska, USA.</title>
        <authorList>
            <person name="Schachtman D."/>
        </authorList>
    </citation>
    <scope>NUCLEOTIDE SEQUENCE [LARGE SCALE GENOMIC DNA]</scope>
    <source>
        <strain evidence="9 10">4249</strain>
    </source>
</reference>
<comment type="caution">
    <text evidence="9">The sequence shown here is derived from an EMBL/GenBank/DDBJ whole genome shotgun (WGS) entry which is preliminary data.</text>
</comment>
<protein>
    <recommendedName>
        <fullName evidence="7">TRAP transporter small permease protein</fullName>
    </recommendedName>
</protein>
<comment type="subunit">
    <text evidence="7">The complex comprises the extracytoplasmic solute receptor protein and the two transmembrane proteins.</text>
</comment>
<dbReference type="InterPro" id="IPR055348">
    <property type="entry name" value="DctQ"/>
</dbReference>
<keyword evidence="4 7" id="KW-0812">Transmembrane</keyword>